<evidence type="ECO:0000313" key="1">
    <source>
        <dbReference type="EMBL" id="QCN83950.1"/>
    </source>
</evidence>
<evidence type="ECO:0000313" key="2">
    <source>
        <dbReference type="Proteomes" id="UP000501753"/>
    </source>
</evidence>
<name>A0ABX5TQK7_STRGD</name>
<reference evidence="1 2" key="1">
    <citation type="submission" date="2018-04" db="EMBL/GenBank/DDBJ databases">
        <title>Complete genome sequences of Streptomyces griseoviridis K61 and characterization of antagonistic properties of biological control agents.</title>
        <authorList>
            <person name="Mariita R.M."/>
            <person name="Sello J.K."/>
        </authorList>
    </citation>
    <scope>NUCLEOTIDE SEQUENCE [LARGE SCALE GENOMIC DNA]</scope>
    <source>
        <strain evidence="1 2">K61</strain>
    </source>
</reference>
<protein>
    <submittedName>
        <fullName evidence="1">Uncharacterized protein</fullName>
    </submittedName>
</protein>
<proteinExistence type="predicted"/>
<dbReference type="EMBL" id="CP029078">
    <property type="protein sequence ID" value="QCN83950.1"/>
    <property type="molecule type" value="Genomic_DNA"/>
</dbReference>
<dbReference type="Proteomes" id="UP000501753">
    <property type="component" value="Chromosome"/>
</dbReference>
<gene>
    <name evidence="1" type="ORF">DDJ31_02330</name>
</gene>
<organism evidence="1 2">
    <name type="scientific">Streptomyces griseoviridis</name>
    <dbReference type="NCBI Taxonomy" id="45398"/>
    <lineage>
        <taxon>Bacteria</taxon>
        <taxon>Bacillati</taxon>
        <taxon>Actinomycetota</taxon>
        <taxon>Actinomycetes</taxon>
        <taxon>Kitasatosporales</taxon>
        <taxon>Streptomycetaceae</taxon>
        <taxon>Streptomyces</taxon>
    </lineage>
</organism>
<sequence length="254" mass="27095">MGGAIIVPMTTIDWHELTHAYGSAEDIPGLFQRLGGPEDDEVWQELWSSLCHQGSVYDASWAAVPRLTDIARGTAPGDRHQAVVLAGSIVVDTDDPRREEYASEIAELLGVARASVAEPGLSADLFVYLLAAVLSFEGEEFWAETLEGVNGEEYEVECPECEAGLFVAFGQFGTFVSVGDYVTGPAKESTAPRGELTPAAPGELTGIGARLHGEAVAHGQEAVARALTHVFGRGRCPACATEFEVARQIEELGY</sequence>
<accession>A0ABX5TQK7</accession>
<keyword evidence="2" id="KW-1185">Reference proteome</keyword>